<dbReference type="RefSeq" id="WP_123425970.1">
    <property type="nucleotide sequence ID" value="NZ_MOBJ01000009.1"/>
</dbReference>
<feature type="domain" description="Thioredoxin" evidence="2">
    <location>
        <begin position="1"/>
        <end position="104"/>
    </location>
</feature>
<gene>
    <name evidence="3" type="ORF">BK659_15430</name>
</gene>
<comment type="caution">
    <text evidence="3">The sequence shown here is derived from an EMBL/GenBank/DDBJ whole genome shotgun (WGS) entry which is preliminary data.</text>
</comment>
<evidence type="ECO:0000313" key="4">
    <source>
        <dbReference type="Proteomes" id="UP000286071"/>
    </source>
</evidence>
<evidence type="ECO:0000259" key="2">
    <source>
        <dbReference type="PROSITE" id="PS51352"/>
    </source>
</evidence>
<reference evidence="3 4" key="1">
    <citation type="submission" date="2016-10" db="EMBL/GenBank/DDBJ databases">
        <title>Comparative genome analysis of multiple Pseudomonas spp. focuses on biocontrol and plant growth promoting traits.</title>
        <authorList>
            <person name="Tao X.-Y."/>
            <person name="Taylor C.G."/>
        </authorList>
    </citation>
    <scope>NUCLEOTIDE SEQUENCE [LARGE SCALE GENOMIC DNA]</scope>
    <source>
        <strain evidence="3 4">48H11</strain>
    </source>
</reference>
<dbReference type="Proteomes" id="UP000286071">
    <property type="component" value="Unassembled WGS sequence"/>
</dbReference>
<evidence type="ECO:0000256" key="1">
    <source>
        <dbReference type="SAM" id="MobiDB-lite"/>
    </source>
</evidence>
<organism evidence="3 4">
    <name type="scientific">Pseudomonas brassicacearum</name>
    <dbReference type="NCBI Taxonomy" id="930166"/>
    <lineage>
        <taxon>Bacteria</taxon>
        <taxon>Pseudomonadati</taxon>
        <taxon>Pseudomonadota</taxon>
        <taxon>Gammaproteobacteria</taxon>
        <taxon>Pseudomonadales</taxon>
        <taxon>Pseudomonadaceae</taxon>
        <taxon>Pseudomonas</taxon>
    </lineage>
</organism>
<dbReference type="SUPFAM" id="SSF52833">
    <property type="entry name" value="Thioredoxin-like"/>
    <property type="match status" value="1"/>
</dbReference>
<proteinExistence type="predicted"/>
<dbReference type="InterPro" id="IPR013766">
    <property type="entry name" value="Thioredoxin_domain"/>
</dbReference>
<dbReference type="CDD" id="cd02947">
    <property type="entry name" value="TRX_family"/>
    <property type="match status" value="1"/>
</dbReference>
<feature type="region of interest" description="Disordered" evidence="1">
    <location>
        <begin position="140"/>
        <end position="162"/>
    </location>
</feature>
<name>A0A423H6C3_9PSED</name>
<dbReference type="PROSITE" id="PS51352">
    <property type="entry name" value="THIOREDOXIN_2"/>
    <property type="match status" value="1"/>
</dbReference>
<dbReference type="Gene3D" id="3.40.30.10">
    <property type="entry name" value="Glutaredoxin"/>
    <property type="match status" value="1"/>
</dbReference>
<dbReference type="InterPro" id="IPR036249">
    <property type="entry name" value="Thioredoxin-like_sf"/>
</dbReference>
<evidence type="ECO:0000313" key="3">
    <source>
        <dbReference type="EMBL" id="RON08758.1"/>
    </source>
</evidence>
<sequence length="162" mass="18337">MSPTTHSLAPQYLRALRTYRPVVLYFSNPHCYACEFAGPIFRATAEAYKDRAEIYMLNTGESPRHPKVSGTPTVLFYRNGKLLKKLKGFENAEALNDVFASLIGKARAKPVPRRPLRDLPWLRQTFDTLLTVPRAHQLLAHRSPKTSRPSPPVFADDCSNQN</sequence>
<dbReference type="Pfam" id="PF00085">
    <property type="entry name" value="Thioredoxin"/>
    <property type="match status" value="1"/>
</dbReference>
<dbReference type="AlphaFoldDB" id="A0A423H6C3"/>
<dbReference type="EMBL" id="MOBJ01000009">
    <property type="protein sequence ID" value="RON08758.1"/>
    <property type="molecule type" value="Genomic_DNA"/>
</dbReference>
<accession>A0A423H6C3</accession>
<protein>
    <submittedName>
        <fullName evidence="3">Thiol reductase thioredoxin</fullName>
    </submittedName>
</protein>
<dbReference type="OrthoDB" id="7015968at2"/>